<feature type="transmembrane region" description="Helical" evidence="1">
    <location>
        <begin position="127"/>
        <end position="155"/>
    </location>
</feature>
<evidence type="ECO:0000313" key="4">
    <source>
        <dbReference type="Proteomes" id="UP000249402"/>
    </source>
</evidence>
<feature type="domain" description="DUF7703" evidence="2">
    <location>
        <begin position="25"/>
        <end position="256"/>
    </location>
</feature>
<dbReference type="EMBL" id="KZ824483">
    <property type="protein sequence ID" value="RAK95923.1"/>
    <property type="molecule type" value="Genomic_DNA"/>
</dbReference>
<dbReference type="RefSeq" id="XP_025570251.1">
    <property type="nucleotide sequence ID" value="XM_025723501.1"/>
</dbReference>
<dbReference type="Pfam" id="PF24802">
    <property type="entry name" value="DUF7703"/>
    <property type="match status" value="1"/>
</dbReference>
<dbReference type="Proteomes" id="UP000249402">
    <property type="component" value="Unassembled WGS sequence"/>
</dbReference>
<gene>
    <name evidence="3" type="ORF">BO80DRAFT_485691</name>
</gene>
<dbReference type="VEuPathDB" id="FungiDB:BO80DRAFT_485691"/>
<evidence type="ECO:0000313" key="3">
    <source>
        <dbReference type="EMBL" id="RAK95923.1"/>
    </source>
</evidence>
<dbReference type="GeneID" id="37228366"/>
<feature type="transmembrane region" description="Helical" evidence="1">
    <location>
        <begin position="53"/>
        <end position="72"/>
    </location>
</feature>
<feature type="transmembrane region" description="Helical" evidence="1">
    <location>
        <begin position="199"/>
        <end position="220"/>
    </location>
</feature>
<feature type="transmembrane region" description="Helical" evidence="1">
    <location>
        <begin position="20"/>
        <end position="46"/>
    </location>
</feature>
<dbReference type="AlphaFoldDB" id="A0A395GPG9"/>
<organism evidence="3 4">
    <name type="scientific">Aspergillus ibericus CBS 121593</name>
    <dbReference type="NCBI Taxonomy" id="1448316"/>
    <lineage>
        <taxon>Eukaryota</taxon>
        <taxon>Fungi</taxon>
        <taxon>Dikarya</taxon>
        <taxon>Ascomycota</taxon>
        <taxon>Pezizomycotina</taxon>
        <taxon>Eurotiomycetes</taxon>
        <taxon>Eurotiomycetidae</taxon>
        <taxon>Eurotiales</taxon>
        <taxon>Aspergillaceae</taxon>
        <taxon>Aspergillus</taxon>
        <taxon>Aspergillus subgen. Circumdati</taxon>
    </lineage>
</organism>
<keyword evidence="4" id="KW-1185">Reference proteome</keyword>
<keyword evidence="1" id="KW-0472">Membrane</keyword>
<accession>A0A395GPG9</accession>
<name>A0A395GPG9_9EURO</name>
<dbReference type="InterPro" id="IPR056120">
    <property type="entry name" value="DUF7703"/>
</dbReference>
<keyword evidence="1" id="KW-1133">Transmembrane helix</keyword>
<sequence length="271" mass="30793">MANYSAPVEGIAGGYTGDSLVIQAALACFLGCALYSAIELVILVFLTFHVYRGLYFWSLLVSTAFGIIPQALGLLLKYFMLAPIWIPVTLSTTGWAIMVTGQSVVLYSRLHLLTSNRKVLRFVRYMILVDAIILQIPQIVLSYGAVYGSFVFAFLYNIWAKVQLTGFFVQEIIISTIFIVQTFRLLYMYPHRSKRRTIIMEQLLVINTAIILMDISLLALEYMNLFILQTVLKTFFYTVKLKLEFAVLSRLVSFVHYDPELDSSTITGRQQ</sequence>
<evidence type="ECO:0000259" key="2">
    <source>
        <dbReference type="Pfam" id="PF24802"/>
    </source>
</evidence>
<feature type="transmembrane region" description="Helical" evidence="1">
    <location>
        <begin position="167"/>
        <end position="187"/>
    </location>
</feature>
<proteinExistence type="predicted"/>
<dbReference type="PANTHER" id="PTHR37013">
    <property type="entry name" value="INTEGRAL MEMBRANE PROTEIN (AFU_ORTHOLOGUE AFUA_1G05950)-RELATED"/>
    <property type="match status" value="1"/>
</dbReference>
<dbReference type="PANTHER" id="PTHR37013:SF3">
    <property type="entry name" value="INTEGRAL MEMBRANE PROTEIN (AFU_ORTHOLOGUE AFUA_1G05950)"/>
    <property type="match status" value="1"/>
</dbReference>
<reference evidence="3 4" key="1">
    <citation type="submission" date="2018-02" db="EMBL/GenBank/DDBJ databases">
        <title>The genomes of Aspergillus section Nigri reveals drivers in fungal speciation.</title>
        <authorList>
            <consortium name="DOE Joint Genome Institute"/>
            <person name="Vesth T.C."/>
            <person name="Nybo J."/>
            <person name="Theobald S."/>
            <person name="Brandl J."/>
            <person name="Frisvad J.C."/>
            <person name="Nielsen K.F."/>
            <person name="Lyhne E.K."/>
            <person name="Kogle M.E."/>
            <person name="Kuo A."/>
            <person name="Riley R."/>
            <person name="Clum A."/>
            <person name="Nolan M."/>
            <person name="Lipzen A."/>
            <person name="Salamov A."/>
            <person name="Henrissat B."/>
            <person name="Wiebenga A."/>
            <person name="De vries R.P."/>
            <person name="Grigoriev I.V."/>
            <person name="Mortensen U.H."/>
            <person name="Andersen M.R."/>
            <person name="Baker S.E."/>
        </authorList>
    </citation>
    <scope>NUCLEOTIDE SEQUENCE [LARGE SCALE GENOMIC DNA]</scope>
    <source>
        <strain evidence="3 4">CBS 121593</strain>
    </source>
</reference>
<feature type="transmembrane region" description="Helical" evidence="1">
    <location>
        <begin position="84"/>
        <end position="107"/>
    </location>
</feature>
<keyword evidence="1" id="KW-0812">Transmembrane</keyword>
<evidence type="ECO:0000256" key="1">
    <source>
        <dbReference type="SAM" id="Phobius"/>
    </source>
</evidence>
<protein>
    <recommendedName>
        <fullName evidence="2">DUF7703 domain-containing protein</fullName>
    </recommendedName>
</protein>
<dbReference type="OrthoDB" id="405906at2759"/>